<name>A0A284R2Y6_ARMOS</name>
<feature type="compositionally biased region" description="Acidic residues" evidence="1">
    <location>
        <begin position="524"/>
        <end position="548"/>
    </location>
</feature>
<evidence type="ECO:0000313" key="3">
    <source>
        <dbReference type="Proteomes" id="UP000219338"/>
    </source>
</evidence>
<protein>
    <submittedName>
        <fullName evidence="2">Uncharacterized protein</fullName>
    </submittedName>
</protein>
<organism evidence="2 3">
    <name type="scientific">Armillaria ostoyae</name>
    <name type="common">Armillaria root rot fungus</name>
    <dbReference type="NCBI Taxonomy" id="47428"/>
    <lineage>
        <taxon>Eukaryota</taxon>
        <taxon>Fungi</taxon>
        <taxon>Dikarya</taxon>
        <taxon>Basidiomycota</taxon>
        <taxon>Agaricomycotina</taxon>
        <taxon>Agaricomycetes</taxon>
        <taxon>Agaricomycetidae</taxon>
        <taxon>Agaricales</taxon>
        <taxon>Marasmiineae</taxon>
        <taxon>Physalacriaceae</taxon>
        <taxon>Armillaria</taxon>
    </lineage>
</organism>
<evidence type="ECO:0000256" key="1">
    <source>
        <dbReference type="SAM" id="MobiDB-lite"/>
    </source>
</evidence>
<dbReference type="Gene3D" id="1.20.1280.50">
    <property type="match status" value="1"/>
</dbReference>
<dbReference type="Proteomes" id="UP000219338">
    <property type="component" value="Unassembled WGS sequence"/>
</dbReference>
<dbReference type="InterPro" id="IPR032675">
    <property type="entry name" value="LRR_dom_sf"/>
</dbReference>
<dbReference type="EMBL" id="FUEG01000004">
    <property type="protein sequence ID" value="SJL03090.1"/>
    <property type="molecule type" value="Genomic_DNA"/>
</dbReference>
<accession>A0A284R2Y6</accession>
<feature type="compositionally biased region" description="Acidic residues" evidence="1">
    <location>
        <begin position="483"/>
        <end position="515"/>
    </location>
</feature>
<keyword evidence="3" id="KW-1185">Reference proteome</keyword>
<proteinExistence type="predicted"/>
<dbReference type="OrthoDB" id="3365698at2759"/>
<feature type="region of interest" description="Disordered" evidence="1">
    <location>
        <begin position="482"/>
        <end position="550"/>
    </location>
</feature>
<dbReference type="AlphaFoldDB" id="A0A284R2Y6"/>
<dbReference type="STRING" id="47428.A0A284R2Y6"/>
<gene>
    <name evidence="2" type="ORF">ARMOST_06436</name>
</gene>
<dbReference type="SUPFAM" id="SSF52047">
    <property type="entry name" value="RNI-like"/>
    <property type="match status" value="1"/>
</dbReference>
<sequence length="581" mass="65504">MELCPSPPICPVCSLHTCPDIPKSNSDDPRIQALLKCNGPLLETERASLLATASESLNLLSVLKEKIDHAQQTLNALLDGQAKVTENLRAAKTLLHPVRSIPDDVLRHIFSFCVHEVYDLLEERDTLNSLDSRHPPWTLSQVCRSWRRVSLSTASLWRCLSIDFEQYLKPKDVHLHQFMLGLHLQRARQYQLTIRLSSVKDVSSHAFIPILLTSIPYWKHLRTCIPTKSLAALSTYGSYLESLLYLEIDLPEGHAATGIHAFEMAQSLRILEIESTLCRHVYLPDGGHGLTGLTIHGPFVKHIFSFLRKTPNVKKLKLYFEASKPFERLNSPILMPQVTKLEISEWDDVAPSSIAHLFESLELPKLSSLTFELDNEDSDGTVLVFPEILPHHRCHKLRRLEVVASRSKVGKPGLIDLLTRATNLKHLAVSAKIVEKDLLSALMRSNDNDDILPELRTFDLRGSESISDPKLLLQLVESRMDQIEDDERDEEEDDSEKMQGEIEDDGGDNEDEGEDGKEAKGETEDVEENNEGADQEDNQDADEEEDGVMLEKVYLDKPLTLDDPALAARWEALKSDGFIVD</sequence>
<reference evidence="3" key="1">
    <citation type="journal article" date="2017" name="Nat. Ecol. Evol.">
        <title>Genome expansion and lineage-specific genetic innovations in the forest pathogenic fungi Armillaria.</title>
        <authorList>
            <person name="Sipos G."/>
            <person name="Prasanna A.N."/>
            <person name="Walter M.C."/>
            <person name="O'Connor E."/>
            <person name="Balint B."/>
            <person name="Krizsan K."/>
            <person name="Kiss B."/>
            <person name="Hess J."/>
            <person name="Varga T."/>
            <person name="Slot J."/>
            <person name="Riley R."/>
            <person name="Boka B."/>
            <person name="Rigling D."/>
            <person name="Barry K."/>
            <person name="Lee J."/>
            <person name="Mihaltcheva S."/>
            <person name="LaButti K."/>
            <person name="Lipzen A."/>
            <person name="Waldron R."/>
            <person name="Moloney N.M."/>
            <person name="Sperisen C."/>
            <person name="Kredics L."/>
            <person name="Vagvoelgyi C."/>
            <person name="Patrignani A."/>
            <person name="Fitzpatrick D."/>
            <person name="Nagy I."/>
            <person name="Doyle S."/>
            <person name="Anderson J.B."/>
            <person name="Grigoriev I.V."/>
            <person name="Gueldener U."/>
            <person name="Muensterkoetter M."/>
            <person name="Nagy L.G."/>
        </authorList>
    </citation>
    <scope>NUCLEOTIDE SEQUENCE [LARGE SCALE GENOMIC DNA]</scope>
    <source>
        <strain evidence="3">C18/9</strain>
    </source>
</reference>
<dbReference type="Gene3D" id="3.80.10.10">
    <property type="entry name" value="Ribonuclease Inhibitor"/>
    <property type="match status" value="1"/>
</dbReference>
<evidence type="ECO:0000313" key="2">
    <source>
        <dbReference type="EMBL" id="SJL03090.1"/>
    </source>
</evidence>